<dbReference type="Proteomes" id="UP000267096">
    <property type="component" value="Unassembled WGS sequence"/>
</dbReference>
<reference evidence="1 2" key="1">
    <citation type="submission" date="2018-11" db="EMBL/GenBank/DDBJ databases">
        <authorList>
            <consortium name="Pathogen Informatics"/>
        </authorList>
    </citation>
    <scope>NUCLEOTIDE SEQUENCE [LARGE SCALE GENOMIC DNA]</scope>
</reference>
<dbReference type="OrthoDB" id="5791983at2759"/>
<organism evidence="1 2">
    <name type="scientific">Anisakis simplex</name>
    <name type="common">Herring worm</name>
    <dbReference type="NCBI Taxonomy" id="6269"/>
    <lineage>
        <taxon>Eukaryota</taxon>
        <taxon>Metazoa</taxon>
        <taxon>Ecdysozoa</taxon>
        <taxon>Nematoda</taxon>
        <taxon>Chromadorea</taxon>
        <taxon>Rhabditida</taxon>
        <taxon>Spirurina</taxon>
        <taxon>Ascaridomorpha</taxon>
        <taxon>Ascaridoidea</taxon>
        <taxon>Anisakidae</taxon>
        <taxon>Anisakis</taxon>
        <taxon>Anisakis simplex complex</taxon>
    </lineage>
</organism>
<dbReference type="AlphaFoldDB" id="A0A3P6Q7K9"/>
<protein>
    <submittedName>
        <fullName evidence="1">Uncharacterized protein</fullName>
    </submittedName>
</protein>
<dbReference type="EMBL" id="UYRR01013578">
    <property type="protein sequence ID" value="VDK26848.1"/>
    <property type="molecule type" value="Genomic_DNA"/>
</dbReference>
<proteinExistence type="predicted"/>
<evidence type="ECO:0000313" key="2">
    <source>
        <dbReference type="Proteomes" id="UP000267096"/>
    </source>
</evidence>
<gene>
    <name evidence="1" type="ORF">ASIM_LOCUS6321</name>
</gene>
<evidence type="ECO:0000313" key="1">
    <source>
        <dbReference type="EMBL" id="VDK26848.1"/>
    </source>
</evidence>
<sequence length="172" mass="19138">MIRHDYSEGHRFFRVISPAGNSEIPSCEPLNLVSISLWVKGCLTADHGFSSLCQTANHLDVNRACLRIANQLRACWSNLILVPASQYQDVAASLVWIKNKRDNAFKRDTASIRVERLICLEDMLAVIGSLLEVTVDDTPLWEQNISALSQFACKLHTNAPDKCPCVVGKAAW</sequence>
<keyword evidence="2" id="KW-1185">Reference proteome</keyword>
<name>A0A3P6Q7K9_ANISI</name>
<accession>A0A3P6Q7K9</accession>